<evidence type="ECO:0000256" key="3">
    <source>
        <dbReference type="ARBA" id="ARBA00022912"/>
    </source>
</evidence>
<reference evidence="8" key="2">
    <citation type="journal article" date="2022" name="Hortic Res">
        <title>The genome of Dioscorea zingiberensis sheds light on the biosynthesis, origin and evolution of the medicinally important diosgenin saponins.</title>
        <authorList>
            <person name="Li Y."/>
            <person name="Tan C."/>
            <person name="Li Z."/>
            <person name="Guo J."/>
            <person name="Li S."/>
            <person name="Chen X."/>
            <person name="Wang C."/>
            <person name="Dai X."/>
            <person name="Yang H."/>
            <person name="Song W."/>
            <person name="Hou L."/>
            <person name="Xu J."/>
            <person name="Tong Z."/>
            <person name="Xu A."/>
            <person name="Yuan X."/>
            <person name="Wang W."/>
            <person name="Yang Q."/>
            <person name="Chen L."/>
            <person name="Sun Z."/>
            <person name="Wang K."/>
            <person name="Pan B."/>
            <person name="Chen J."/>
            <person name="Bao Y."/>
            <person name="Liu F."/>
            <person name="Qi X."/>
            <person name="Gang D.R."/>
            <person name="Wen J."/>
            <person name="Li J."/>
        </authorList>
    </citation>
    <scope>NUCLEOTIDE SEQUENCE</scope>
    <source>
        <strain evidence="8">Dzin_1.0</strain>
    </source>
</reference>
<comment type="catalytic activity">
    <reaction evidence="4">
        <text>O-phospho-L-seryl-[protein] + H2O = L-seryl-[protein] + phosphate</text>
        <dbReference type="Rhea" id="RHEA:20629"/>
        <dbReference type="Rhea" id="RHEA-COMP:9863"/>
        <dbReference type="Rhea" id="RHEA-COMP:11604"/>
        <dbReference type="ChEBI" id="CHEBI:15377"/>
        <dbReference type="ChEBI" id="CHEBI:29999"/>
        <dbReference type="ChEBI" id="CHEBI:43474"/>
        <dbReference type="ChEBI" id="CHEBI:83421"/>
        <dbReference type="EC" id="3.1.3.16"/>
    </reaction>
</comment>
<feature type="compositionally biased region" description="Polar residues" evidence="6">
    <location>
        <begin position="133"/>
        <end position="147"/>
    </location>
</feature>
<feature type="domain" description="PPM-type phosphatase" evidence="7">
    <location>
        <begin position="302"/>
        <end position="978"/>
    </location>
</feature>
<dbReference type="SUPFAM" id="SSF81606">
    <property type="entry name" value="PP2C-like"/>
    <property type="match status" value="2"/>
</dbReference>
<evidence type="ECO:0000256" key="1">
    <source>
        <dbReference type="ARBA" id="ARBA00013081"/>
    </source>
</evidence>
<evidence type="ECO:0000313" key="8">
    <source>
        <dbReference type="EMBL" id="KAJ0980048.1"/>
    </source>
</evidence>
<dbReference type="EC" id="3.1.3.16" evidence="1"/>
<evidence type="ECO:0000256" key="6">
    <source>
        <dbReference type="SAM" id="MobiDB-lite"/>
    </source>
</evidence>
<dbReference type="Gene3D" id="3.60.40.10">
    <property type="entry name" value="PPM-type phosphatase domain"/>
    <property type="match status" value="2"/>
</dbReference>
<dbReference type="AlphaFoldDB" id="A0A9D5CX81"/>
<dbReference type="EMBL" id="JAGGNH010000003">
    <property type="protein sequence ID" value="KAJ0980048.1"/>
    <property type="molecule type" value="Genomic_DNA"/>
</dbReference>
<feature type="region of interest" description="Disordered" evidence="6">
    <location>
        <begin position="133"/>
        <end position="155"/>
    </location>
</feature>
<feature type="compositionally biased region" description="Polar residues" evidence="6">
    <location>
        <begin position="609"/>
        <end position="618"/>
    </location>
</feature>
<feature type="region of interest" description="Disordered" evidence="6">
    <location>
        <begin position="582"/>
        <end position="619"/>
    </location>
</feature>
<evidence type="ECO:0000259" key="7">
    <source>
        <dbReference type="PROSITE" id="PS51746"/>
    </source>
</evidence>
<evidence type="ECO:0000256" key="4">
    <source>
        <dbReference type="ARBA" id="ARBA00047761"/>
    </source>
</evidence>
<feature type="compositionally biased region" description="Basic and acidic residues" evidence="6">
    <location>
        <begin position="582"/>
        <end position="596"/>
    </location>
</feature>
<dbReference type="PANTHER" id="PTHR13832">
    <property type="entry name" value="PROTEIN PHOSPHATASE 2C"/>
    <property type="match status" value="1"/>
</dbReference>
<dbReference type="PANTHER" id="PTHR13832:SF688">
    <property type="entry name" value="PROTEIN PHOSPHATASE 2C 32"/>
    <property type="match status" value="1"/>
</dbReference>
<accession>A0A9D5CX81</accession>
<reference evidence="8" key="1">
    <citation type="submission" date="2021-03" db="EMBL/GenBank/DDBJ databases">
        <authorList>
            <person name="Li Z."/>
            <person name="Yang C."/>
        </authorList>
    </citation>
    <scope>NUCLEOTIDE SEQUENCE</scope>
    <source>
        <strain evidence="8">Dzin_1.0</strain>
        <tissue evidence="8">Leaf</tissue>
    </source>
</reference>
<keyword evidence="3" id="KW-0904">Protein phosphatase</keyword>
<comment type="caution">
    <text evidence="8">The sequence shown here is derived from an EMBL/GenBank/DDBJ whole genome shotgun (WGS) entry which is preliminary data.</text>
</comment>
<keyword evidence="2" id="KW-0378">Hydrolase</keyword>
<organism evidence="8 9">
    <name type="scientific">Dioscorea zingiberensis</name>
    <dbReference type="NCBI Taxonomy" id="325984"/>
    <lineage>
        <taxon>Eukaryota</taxon>
        <taxon>Viridiplantae</taxon>
        <taxon>Streptophyta</taxon>
        <taxon>Embryophyta</taxon>
        <taxon>Tracheophyta</taxon>
        <taxon>Spermatophyta</taxon>
        <taxon>Magnoliopsida</taxon>
        <taxon>Liliopsida</taxon>
        <taxon>Dioscoreales</taxon>
        <taxon>Dioscoreaceae</taxon>
        <taxon>Dioscorea</taxon>
    </lineage>
</organism>
<protein>
    <recommendedName>
        <fullName evidence="1">protein-serine/threonine phosphatase</fullName>
        <ecNumber evidence="1">3.1.3.16</ecNumber>
    </recommendedName>
</protein>
<feature type="region of interest" description="Disordered" evidence="6">
    <location>
        <begin position="459"/>
        <end position="491"/>
    </location>
</feature>
<gene>
    <name evidence="8" type="ORF">J5N97_015522</name>
</gene>
<dbReference type="InterPro" id="IPR001932">
    <property type="entry name" value="PPM-type_phosphatase-like_dom"/>
</dbReference>
<evidence type="ECO:0000313" key="9">
    <source>
        <dbReference type="Proteomes" id="UP001085076"/>
    </source>
</evidence>
<dbReference type="GO" id="GO:0004722">
    <property type="term" value="F:protein serine/threonine phosphatase activity"/>
    <property type="evidence" value="ECO:0007669"/>
    <property type="project" value="UniProtKB-EC"/>
</dbReference>
<evidence type="ECO:0000256" key="5">
    <source>
        <dbReference type="ARBA" id="ARBA00048336"/>
    </source>
</evidence>
<dbReference type="SMART" id="SM00332">
    <property type="entry name" value="PP2Cc"/>
    <property type="match status" value="1"/>
</dbReference>
<dbReference type="PROSITE" id="PS51746">
    <property type="entry name" value="PPM_2"/>
    <property type="match status" value="1"/>
</dbReference>
<sequence>MGNSTSRVVGCFAPFGNGKDGVNLEFLEPLDEGLGHSFCYVRPLIVDSPAITPSNSERFTLDSSTLDSETNSGSFRHDFAPGGSVSASAAAAAAAAAEDSSSACLQLQRPNKNFSETTFKTISGASVSANASTARTVNPSVLSSGDTQEPAASFESTSSFAAIPLQPVPRGSGPLNGFMSGPLERGFASGPLERGGVGFMSGPLEKGVSMSGPLDSTDTSNFSAPLAYGRRPGGLGRLVRSMSRPMRNALTRTFTRRLPADPGWVHRFFLHPMTKFVWHPKEAKFRPEVPRNCAEIGPSEPEYSNTRNLQWAHGKAGEDRVHVVLSEEQGWLFVGIYDGFSGPDAPDFLMGNLYRAIDKELQGLLWDYEDNPEKCMPTSGILETDATGAPPNPPNADSIVSTSSIDGLEKDSAVFQSPKDNLENQFNGGIIGPSSTEDDSTQASAVDKRFDSVKAQEIVEDRDGTKTTCQLPKATKLSEDDSSNLSARNADLPSATTSFTSADVSSSNLARQYKKSKRLFELLQMELLEELDVKDSMSVSEFGSRRMSSCDLQSNASEDLCVRETLPAAELVSSSACIRGEGSGRMDEVGGTRDNEGTLGEDSNESRHQTGPSFSVSGHKQMIKRSLVGSRLRKMYRKQKSLRKKLFPWSYDWHRDQSHVDEKAANAPAVFRRCKSGPVDHDAVLKAMSRALESTEEAYMEMVERSLDKNPELALMGSCVLVMLMKDQDVYVMNLGDSRVILAQDRLSDRYFGSNLVKDDSRQRNRSRESLVRVELDRISEESPIHNLNTQVCKTNKNREISICRLKTRAVQLSTDHSTNIQEEVLRIRAEHVNDAQAVFNERVKGQLKVTRAFGAGFLKKPKFNEALLEMFRIEYVGSLPYVSCMPSVVHHRLCSSDRFLVLSSDGLYQYFSNEEVVSHVAWFMENVPEGDPAQYLIAELLFRAAKKNGMDFHELLDIPHGDRRKYHDDVSVMVISLEGRIWRSSG</sequence>
<evidence type="ECO:0000256" key="2">
    <source>
        <dbReference type="ARBA" id="ARBA00022801"/>
    </source>
</evidence>
<comment type="catalytic activity">
    <reaction evidence="5">
        <text>O-phospho-L-threonyl-[protein] + H2O = L-threonyl-[protein] + phosphate</text>
        <dbReference type="Rhea" id="RHEA:47004"/>
        <dbReference type="Rhea" id="RHEA-COMP:11060"/>
        <dbReference type="Rhea" id="RHEA-COMP:11605"/>
        <dbReference type="ChEBI" id="CHEBI:15377"/>
        <dbReference type="ChEBI" id="CHEBI:30013"/>
        <dbReference type="ChEBI" id="CHEBI:43474"/>
        <dbReference type="ChEBI" id="CHEBI:61977"/>
        <dbReference type="EC" id="3.1.3.16"/>
    </reaction>
</comment>
<dbReference type="InterPro" id="IPR015655">
    <property type="entry name" value="PP2C"/>
</dbReference>
<dbReference type="OrthoDB" id="420076at2759"/>
<name>A0A9D5CX81_9LILI</name>
<proteinExistence type="predicted"/>
<dbReference type="CDD" id="cd00143">
    <property type="entry name" value="PP2Cc"/>
    <property type="match status" value="1"/>
</dbReference>
<dbReference type="Pfam" id="PF00481">
    <property type="entry name" value="PP2C"/>
    <property type="match status" value="1"/>
</dbReference>
<dbReference type="Proteomes" id="UP001085076">
    <property type="component" value="Miscellaneous, Linkage group lg03"/>
</dbReference>
<dbReference type="InterPro" id="IPR036457">
    <property type="entry name" value="PPM-type-like_dom_sf"/>
</dbReference>
<keyword evidence="9" id="KW-1185">Reference proteome</keyword>